<feature type="active site" evidence="9">
    <location>
        <position position="143"/>
    </location>
</feature>
<dbReference type="CDD" id="cd03108">
    <property type="entry name" value="AdSS"/>
    <property type="match status" value="1"/>
</dbReference>
<feature type="binding site" description="in other chain" evidence="8">
    <location>
        <position position="306"/>
    </location>
    <ligand>
        <name>IMP</name>
        <dbReference type="ChEBI" id="CHEBI:58053"/>
        <note>ligand shared between dimeric partners</note>
    </ligand>
</feature>
<dbReference type="Proteomes" id="UP001501285">
    <property type="component" value="Unassembled WGS sequence"/>
</dbReference>
<feature type="binding site" description="in other chain" evidence="8">
    <location>
        <position position="132"/>
    </location>
    <ligand>
        <name>IMP</name>
        <dbReference type="ChEBI" id="CHEBI:58053"/>
        <note>ligand shared between dimeric partners</note>
    </ligand>
</feature>
<comment type="catalytic activity">
    <reaction evidence="8 10">
        <text>IMP + L-aspartate + GTP = N(6)-(1,2-dicarboxyethyl)-AMP + GDP + phosphate + 2 H(+)</text>
        <dbReference type="Rhea" id="RHEA:15753"/>
        <dbReference type="ChEBI" id="CHEBI:15378"/>
        <dbReference type="ChEBI" id="CHEBI:29991"/>
        <dbReference type="ChEBI" id="CHEBI:37565"/>
        <dbReference type="ChEBI" id="CHEBI:43474"/>
        <dbReference type="ChEBI" id="CHEBI:57567"/>
        <dbReference type="ChEBI" id="CHEBI:58053"/>
        <dbReference type="ChEBI" id="CHEBI:58189"/>
        <dbReference type="EC" id="6.3.4.4"/>
    </reaction>
</comment>
<dbReference type="PANTHER" id="PTHR11846">
    <property type="entry name" value="ADENYLOSUCCINATE SYNTHETASE"/>
    <property type="match status" value="1"/>
</dbReference>
<dbReference type="InterPro" id="IPR018220">
    <property type="entry name" value="Adenylosuccin_syn_GTP-bd"/>
</dbReference>
<feature type="binding site" evidence="8">
    <location>
        <begin position="40"/>
        <end position="42"/>
    </location>
    <ligand>
        <name>GTP</name>
        <dbReference type="ChEBI" id="CHEBI:37565"/>
    </ligand>
</feature>
<feature type="binding site" evidence="8">
    <location>
        <position position="146"/>
    </location>
    <ligand>
        <name>IMP</name>
        <dbReference type="ChEBI" id="CHEBI:58053"/>
        <note>ligand shared between dimeric partners</note>
    </ligand>
</feature>
<feature type="binding site" description="in other chain" evidence="8">
    <location>
        <begin position="38"/>
        <end position="41"/>
    </location>
    <ligand>
        <name>IMP</name>
        <dbReference type="ChEBI" id="CHEBI:58053"/>
        <note>ligand shared between dimeric partners</note>
    </ligand>
</feature>
<evidence type="ECO:0000313" key="11">
    <source>
        <dbReference type="EMBL" id="GAA2029243.1"/>
    </source>
</evidence>
<comment type="function">
    <text evidence="8">Plays an important role in the de novo pathway of purine nucleotide biosynthesis. Catalyzes the first committed step in the biosynthesis of AMP from IMP.</text>
</comment>
<dbReference type="RefSeq" id="WP_343990492.1">
    <property type="nucleotide sequence ID" value="NZ_BAAANB010000020.1"/>
</dbReference>
<accession>A0ABP5FQ66</accession>
<evidence type="ECO:0000256" key="2">
    <source>
        <dbReference type="ARBA" id="ARBA00022598"/>
    </source>
</evidence>
<keyword evidence="12" id="KW-1185">Reference proteome</keyword>
<evidence type="ECO:0000256" key="8">
    <source>
        <dbReference type="HAMAP-Rule" id="MF_00011"/>
    </source>
</evidence>
<dbReference type="SUPFAM" id="SSF52540">
    <property type="entry name" value="P-loop containing nucleoside triphosphate hydrolases"/>
    <property type="match status" value="1"/>
</dbReference>
<dbReference type="InterPro" id="IPR027417">
    <property type="entry name" value="P-loop_NTPase"/>
</dbReference>
<feature type="binding site" evidence="8">
    <location>
        <begin position="334"/>
        <end position="336"/>
    </location>
    <ligand>
        <name>GTP</name>
        <dbReference type="ChEBI" id="CHEBI:37565"/>
    </ligand>
</feature>
<keyword evidence="6 8" id="KW-0460">Magnesium</keyword>
<keyword evidence="3 8" id="KW-0479">Metal-binding</keyword>
<comment type="pathway">
    <text evidence="8 10">Purine metabolism; AMP biosynthesis via de novo pathway; AMP from IMP: step 1/2.</text>
</comment>
<feature type="active site" description="Proton acceptor" evidence="8">
    <location>
        <position position="13"/>
    </location>
</feature>
<comment type="caution">
    <text evidence="11">The sequence shown here is derived from an EMBL/GenBank/DDBJ whole genome shotgun (WGS) entry which is preliminary data.</text>
</comment>
<dbReference type="EC" id="6.3.4.4" evidence="8 10"/>
<reference evidence="12" key="1">
    <citation type="journal article" date="2019" name="Int. J. Syst. Evol. Microbiol.">
        <title>The Global Catalogue of Microorganisms (GCM) 10K type strain sequencing project: providing services to taxonomists for standard genome sequencing and annotation.</title>
        <authorList>
            <consortium name="The Broad Institute Genomics Platform"/>
            <consortium name="The Broad Institute Genome Sequencing Center for Infectious Disease"/>
            <person name="Wu L."/>
            <person name="Ma J."/>
        </authorList>
    </citation>
    <scope>NUCLEOTIDE SEQUENCE [LARGE SCALE GENOMIC DNA]</scope>
    <source>
        <strain evidence="12">JCM 14283</strain>
    </source>
</reference>
<evidence type="ECO:0000256" key="1">
    <source>
        <dbReference type="ARBA" id="ARBA00011738"/>
    </source>
</evidence>
<proteinExistence type="inferred from homology"/>
<dbReference type="Gene3D" id="3.90.170.10">
    <property type="entry name" value="Adenylosuccinate Synthetase, subunit A, domain 3"/>
    <property type="match status" value="1"/>
</dbReference>
<keyword evidence="5 8" id="KW-0658">Purine biosynthesis</keyword>
<keyword evidence="4 8" id="KW-0547">Nucleotide-binding</keyword>
<dbReference type="InterPro" id="IPR001114">
    <property type="entry name" value="Adenylosuccinate_synthetase"/>
</dbReference>
<dbReference type="NCBIfam" id="TIGR00184">
    <property type="entry name" value="purA"/>
    <property type="match status" value="1"/>
</dbReference>
<keyword evidence="8" id="KW-0963">Cytoplasm</keyword>
<keyword evidence="7 8" id="KW-0342">GTP-binding</keyword>
<evidence type="ECO:0000256" key="4">
    <source>
        <dbReference type="ARBA" id="ARBA00022741"/>
    </source>
</evidence>
<dbReference type="PROSITE" id="PS01266">
    <property type="entry name" value="ADENYLOSUCCIN_SYN_1"/>
    <property type="match status" value="1"/>
</dbReference>
<feature type="binding site" evidence="8">
    <location>
        <position position="308"/>
    </location>
    <ligand>
        <name>GTP</name>
        <dbReference type="ChEBI" id="CHEBI:37565"/>
    </ligand>
</feature>
<dbReference type="SMART" id="SM00788">
    <property type="entry name" value="Adenylsucc_synt"/>
    <property type="match status" value="1"/>
</dbReference>
<gene>
    <name evidence="8" type="primary">purA</name>
    <name evidence="11" type="ORF">GCM10009740_18470</name>
</gene>
<feature type="binding site" evidence="8">
    <location>
        <begin position="12"/>
        <end position="18"/>
    </location>
    <ligand>
        <name>GTP</name>
        <dbReference type="ChEBI" id="CHEBI:37565"/>
    </ligand>
</feature>
<feature type="binding site" description="in other chain" evidence="8">
    <location>
        <begin position="13"/>
        <end position="16"/>
    </location>
    <ligand>
        <name>IMP</name>
        <dbReference type="ChEBI" id="CHEBI:58053"/>
        <note>ligand shared between dimeric partners</note>
    </ligand>
</feature>
<sequence>MPAIVLVGAQWGDEGKGKATDLLGSSVDYVVKFNGGNNAGHTVVIEKDGKREKYALHLLPSGILSPNCTPVIGNGVVIDLSVLFEELDGLQARGIDTSKLLVSANAHVIPSYNRTIDKVTERFLGKRRIGTTGRGIGPTYADKMNRVGIRIQDLYDEGILRQKVEAALELKNQLLVKIYNTRASAVDEVVEELLSYAGRLAPMVADTSLVLSQALDRGDTVLFEAGQATLLDVDHGTYPYVTSSNAVAAGACTGSGVPPTRIDSVIAILKAYTTRVGEGPFPTELHDDMGEFLRKTGAEYGVTTGRPRRCGWLDTVIGRYATRINGVTDFVVTKLDILTGLEKVPVCVAYDVDGVRHDEMPVNQTDFHHATPIYEELDGWWEDISQCRTFEDLPANAQAYVLRIEELIGARVSAIGVGPGRDEIIERFPLKPAVAG</sequence>
<dbReference type="EMBL" id="BAAANB010000020">
    <property type="protein sequence ID" value="GAA2029243.1"/>
    <property type="molecule type" value="Genomic_DNA"/>
</dbReference>
<comment type="similarity">
    <text evidence="8 10">Belongs to the adenylosuccinate synthetase family.</text>
</comment>
<dbReference type="PROSITE" id="PS00513">
    <property type="entry name" value="ADENYLOSUCCIN_SYN_2"/>
    <property type="match status" value="1"/>
</dbReference>
<dbReference type="Gene3D" id="3.40.440.10">
    <property type="entry name" value="Adenylosuccinate Synthetase, subunit A, domain 1"/>
    <property type="match status" value="1"/>
</dbReference>
<feature type="binding site" evidence="8">
    <location>
        <begin position="416"/>
        <end position="418"/>
    </location>
    <ligand>
        <name>GTP</name>
        <dbReference type="ChEBI" id="CHEBI:37565"/>
    </ligand>
</feature>
<dbReference type="InterPro" id="IPR042109">
    <property type="entry name" value="Adenylosuccinate_synth_dom1"/>
</dbReference>
<dbReference type="PANTHER" id="PTHR11846:SF0">
    <property type="entry name" value="ADENYLOSUCCINATE SYNTHETASE"/>
    <property type="match status" value="1"/>
</dbReference>
<evidence type="ECO:0000313" key="12">
    <source>
        <dbReference type="Proteomes" id="UP001501285"/>
    </source>
</evidence>
<dbReference type="InterPro" id="IPR042110">
    <property type="entry name" value="Adenylosuccinate_synth_dom2"/>
</dbReference>
<dbReference type="Pfam" id="PF00709">
    <property type="entry name" value="Adenylsucc_synt"/>
    <property type="match status" value="1"/>
</dbReference>
<feature type="binding site" evidence="8">
    <location>
        <begin position="302"/>
        <end position="308"/>
    </location>
    <ligand>
        <name>substrate</name>
    </ligand>
</feature>
<feature type="binding site" description="in other chain" evidence="8">
    <location>
        <position position="242"/>
    </location>
    <ligand>
        <name>IMP</name>
        <dbReference type="ChEBI" id="CHEBI:58053"/>
        <note>ligand shared between dimeric partners</note>
    </ligand>
</feature>
<evidence type="ECO:0000256" key="5">
    <source>
        <dbReference type="ARBA" id="ARBA00022755"/>
    </source>
</evidence>
<dbReference type="NCBIfam" id="NF002223">
    <property type="entry name" value="PRK01117.1"/>
    <property type="match status" value="1"/>
</dbReference>
<comment type="cofactor">
    <cofactor evidence="8">
        <name>Mg(2+)</name>
        <dbReference type="ChEBI" id="CHEBI:18420"/>
    </cofactor>
    <text evidence="8">Binds 1 Mg(2+) ion per subunit.</text>
</comment>
<dbReference type="InterPro" id="IPR033128">
    <property type="entry name" value="Adenylosuccin_syn_Lys_AS"/>
</dbReference>
<protein>
    <recommendedName>
        <fullName evidence="8 10">Adenylosuccinate synthetase</fullName>
        <shortName evidence="8">AMPSase</shortName>
        <shortName evidence="8">AdSS</shortName>
        <ecNumber evidence="8 10">6.3.4.4</ecNumber>
    </recommendedName>
    <alternativeName>
        <fullName evidence="8">IMP--aspartate ligase</fullName>
    </alternativeName>
</protein>
<evidence type="ECO:0000256" key="10">
    <source>
        <dbReference type="RuleBase" id="RU000520"/>
    </source>
</evidence>
<feature type="binding site" evidence="8">
    <location>
        <position position="13"/>
    </location>
    <ligand>
        <name>Mg(2+)</name>
        <dbReference type="ChEBI" id="CHEBI:18420"/>
    </ligand>
</feature>
<dbReference type="HAMAP" id="MF_00011">
    <property type="entry name" value="Adenylosucc_synth"/>
    <property type="match status" value="1"/>
</dbReference>
<comment type="subunit">
    <text evidence="1 8">Homodimer.</text>
</comment>
<evidence type="ECO:0000256" key="7">
    <source>
        <dbReference type="ARBA" id="ARBA00023134"/>
    </source>
</evidence>
<comment type="subcellular location">
    <subcellularLocation>
        <location evidence="8">Cytoplasm</location>
    </subcellularLocation>
</comment>
<dbReference type="Gene3D" id="1.10.300.10">
    <property type="entry name" value="Adenylosuccinate Synthetase, subunit A, domain 2"/>
    <property type="match status" value="1"/>
</dbReference>
<dbReference type="InterPro" id="IPR042111">
    <property type="entry name" value="Adenylosuccinate_synth_dom3"/>
</dbReference>
<feature type="active site" description="Proton donor" evidence="8">
    <location>
        <position position="41"/>
    </location>
</feature>
<feature type="binding site" evidence="8">
    <location>
        <position position="40"/>
    </location>
    <ligand>
        <name>Mg(2+)</name>
        <dbReference type="ChEBI" id="CHEBI:18420"/>
    </ligand>
</feature>
<keyword evidence="2 8" id="KW-0436">Ligase</keyword>
<evidence type="ECO:0000256" key="6">
    <source>
        <dbReference type="ARBA" id="ARBA00022842"/>
    </source>
</evidence>
<organism evidence="11 12">
    <name type="scientific">Terrabacter terrae</name>
    <dbReference type="NCBI Taxonomy" id="318434"/>
    <lineage>
        <taxon>Bacteria</taxon>
        <taxon>Bacillati</taxon>
        <taxon>Actinomycetota</taxon>
        <taxon>Actinomycetes</taxon>
        <taxon>Micrococcales</taxon>
        <taxon>Intrasporangiaceae</taxon>
        <taxon>Terrabacter</taxon>
    </lineage>
</organism>
<evidence type="ECO:0000256" key="3">
    <source>
        <dbReference type="ARBA" id="ARBA00022723"/>
    </source>
</evidence>
<name>A0ABP5FQ66_9MICO</name>
<evidence type="ECO:0000256" key="9">
    <source>
        <dbReference type="PROSITE-ProRule" id="PRU10134"/>
    </source>
</evidence>
<feature type="binding site" description="in other chain" evidence="8">
    <location>
        <position position="227"/>
    </location>
    <ligand>
        <name>IMP</name>
        <dbReference type="ChEBI" id="CHEBI:58053"/>
        <note>ligand shared between dimeric partners</note>
    </ligand>
</feature>